<accession>A0A196SDJ8</accession>
<dbReference type="PANTHER" id="PTHR13243:SF1">
    <property type="entry name" value="NUCLEOLAR PROTEIN 16"/>
    <property type="match status" value="1"/>
</dbReference>
<comment type="subcellular location">
    <subcellularLocation>
        <location evidence="1">Nucleus</location>
        <location evidence="1">Nucleolus</location>
    </subcellularLocation>
</comment>
<dbReference type="GO" id="GO:0042273">
    <property type="term" value="P:ribosomal large subunit biogenesis"/>
    <property type="evidence" value="ECO:0007669"/>
    <property type="project" value="TreeGrafter"/>
</dbReference>
<sequence length="172" mass="20402">MPYARRRLKKKGPRVSLKQNNLLKYRRGTHANGKLSKVWDNNKTILQNYERMGIIADTNHPEQTHKTDDPLIQFVPQEQVKNERILISCHDQTICRKLITKYGDDYEAMFRDIKLNPQQLTARQLEKQCEKYKKYLEMYDEKVPTKETKTEELKTEASEEKTNEEEDASLLD</sequence>
<dbReference type="AlphaFoldDB" id="A0A196SDJ8"/>
<reference evidence="7 8" key="1">
    <citation type="submission" date="2016-05" db="EMBL/GenBank/DDBJ databases">
        <title>Nuclear genome of Blastocystis sp. subtype 1 NandII.</title>
        <authorList>
            <person name="Gentekaki E."/>
            <person name="Curtis B."/>
            <person name="Stairs C."/>
            <person name="Eme L."/>
            <person name="Herman E."/>
            <person name="Klimes V."/>
            <person name="Arias M.C."/>
            <person name="Elias M."/>
            <person name="Hilliou F."/>
            <person name="Klute M."/>
            <person name="Malik S.-B."/>
            <person name="Pightling A."/>
            <person name="Rachubinski R."/>
            <person name="Salas D."/>
            <person name="Schlacht A."/>
            <person name="Suga H."/>
            <person name="Archibald J."/>
            <person name="Ball S.G."/>
            <person name="Clark G."/>
            <person name="Dacks J."/>
            <person name="Van Der Giezen M."/>
            <person name="Tsaousis A."/>
            <person name="Roger A."/>
        </authorList>
    </citation>
    <scope>NUCLEOTIDE SEQUENCE [LARGE SCALE GENOMIC DNA]</scope>
    <source>
        <strain evidence="8">ATCC 50177 / NandII</strain>
        <strain evidence="7">NandII</strain>
    </source>
</reference>
<feature type="compositionally biased region" description="Basic and acidic residues" evidence="5">
    <location>
        <begin position="141"/>
        <end position="161"/>
    </location>
</feature>
<gene>
    <name evidence="7" type="ORF">AV274_3211</name>
    <name evidence="6" type="ORF">AV274_6258</name>
</gene>
<evidence type="ECO:0000256" key="1">
    <source>
        <dbReference type="ARBA" id="ARBA00004604"/>
    </source>
</evidence>
<keyword evidence="8" id="KW-1185">Reference proteome</keyword>
<evidence type="ECO:0000313" key="7">
    <source>
        <dbReference type="EMBL" id="OAO15083.1"/>
    </source>
</evidence>
<dbReference type="GO" id="GO:0005730">
    <property type="term" value="C:nucleolus"/>
    <property type="evidence" value="ECO:0007669"/>
    <property type="project" value="UniProtKB-SubCell"/>
</dbReference>
<evidence type="ECO:0000256" key="2">
    <source>
        <dbReference type="ARBA" id="ARBA00008479"/>
    </source>
</evidence>
<feature type="compositionally biased region" description="Acidic residues" evidence="5">
    <location>
        <begin position="162"/>
        <end position="172"/>
    </location>
</feature>
<comment type="caution">
    <text evidence="7">The sequence shown here is derived from an EMBL/GenBank/DDBJ whole genome shotgun (WGS) entry which is preliminary data.</text>
</comment>
<dbReference type="EMBL" id="LXWW01000175">
    <property type="protein sequence ID" value="OAO15083.1"/>
    <property type="molecule type" value="Genomic_DNA"/>
</dbReference>
<evidence type="ECO:0000256" key="3">
    <source>
        <dbReference type="ARBA" id="ARBA00015522"/>
    </source>
</evidence>
<dbReference type="InterPro" id="IPR019002">
    <property type="entry name" value="Ribosome_biogenesis_Nop16"/>
</dbReference>
<comment type="similarity">
    <text evidence="2">Belongs to the NOP16 family.</text>
</comment>
<organism evidence="7 8">
    <name type="scientific">Blastocystis sp. subtype 1 (strain ATCC 50177 / NandII)</name>
    <dbReference type="NCBI Taxonomy" id="478820"/>
    <lineage>
        <taxon>Eukaryota</taxon>
        <taxon>Sar</taxon>
        <taxon>Stramenopiles</taxon>
        <taxon>Bigyra</taxon>
        <taxon>Opalozoa</taxon>
        <taxon>Opalinata</taxon>
        <taxon>Blastocystidae</taxon>
        <taxon>Blastocystis</taxon>
    </lineage>
</organism>
<dbReference type="STRING" id="478820.A0A196SDJ8"/>
<evidence type="ECO:0000256" key="4">
    <source>
        <dbReference type="ARBA" id="ARBA00023242"/>
    </source>
</evidence>
<dbReference type="Pfam" id="PF09420">
    <property type="entry name" value="Nop16"/>
    <property type="match status" value="2"/>
</dbReference>
<dbReference type="EMBL" id="LXWW01000566">
    <property type="protein sequence ID" value="OAO12044.1"/>
    <property type="molecule type" value="Genomic_DNA"/>
</dbReference>
<proteinExistence type="inferred from homology"/>
<evidence type="ECO:0000313" key="6">
    <source>
        <dbReference type="EMBL" id="OAO12044.1"/>
    </source>
</evidence>
<protein>
    <recommendedName>
        <fullName evidence="3">Nucleolar protein 16</fullName>
    </recommendedName>
</protein>
<feature type="region of interest" description="Disordered" evidence="5">
    <location>
        <begin position="141"/>
        <end position="172"/>
    </location>
</feature>
<dbReference type="PANTHER" id="PTHR13243">
    <property type="entry name" value="HSPC111 PROTEIN-RELATED"/>
    <property type="match status" value="1"/>
</dbReference>
<keyword evidence="4" id="KW-0539">Nucleus</keyword>
<dbReference type="OrthoDB" id="285729at2759"/>
<evidence type="ECO:0000256" key="5">
    <source>
        <dbReference type="SAM" id="MobiDB-lite"/>
    </source>
</evidence>
<evidence type="ECO:0000313" key="8">
    <source>
        <dbReference type="Proteomes" id="UP000078348"/>
    </source>
</evidence>
<name>A0A196SDJ8_BLAHN</name>
<dbReference type="Proteomes" id="UP000078348">
    <property type="component" value="Unassembled WGS sequence"/>
</dbReference>